<feature type="region of interest" description="Disordered" evidence="1">
    <location>
        <begin position="176"/>
        <end position="214"/>
    </location>
</feature>
<evidence type="ECO:0000259" key="2">
    <source>
        <dbReference type="Pfam" id="PF04394"/>
    </source>
</evidence>
<feature type="region of interest" description="Disordered" evidence="1">
    <location>
        <begin position="66"/>
        <end position="113"/>
    </location>
</feature>
<dbReference type="OrthoDB" id="2282890at2"/>
<accession>J0UTE8</accession>
<evidence type="ECO:0000313" key="3">
    <source>
        <dbReference type="EMBL" id="KRN08939.1"/>
    </source>
</evidence>
<dbReference type="EMBL" id="AYYH01000040">
    <property type="protein sequence ID" value="KRN08939.1"/>
    <property type="molecule type" value="Genomic_DNA"/>
</dbReference>
<protein>
    <recommendedName>
        <fullName evidence="2">Regulator of chromosome segregation-like C-terminal domain-containing protein</fullName>
    </recommendedName>
</protein>
<proteinExistence type="predicted"/>
<dbReference type="PATRIC" id="fig|1046596.6.peg.1732"/>
<dbReference type="RefSeq" id="WP_003688386.1">
    <property type="nucleotide sequence ID" value="NZ_AKKT01000051.1"/>
</dbReference>
<feature type="compositionally biased region" description="Basic and acidic residues" evidence="1">
    <location>
        <begin position="194"/>
        <end position="204"/>
    </location>
</feature>
<organism evidence="3 4">
    <name type="scientific">Liquorilactobacillus mali KCTC 3596 = DSM 20444</name>
    <dbReference type="NCBI Taxonomy" id="1046596"/>
    <lineage>
        <taxon>Bacteria</taxon>
        <taxon>Bacillati</taxon>
        <taxon>Bacillota</taxon>
        <taxon>Bacilli</taxon>
        <taxon>Lactobacillales</taxon>
        <taxon>Lactobacillaceae</taxon>
        <taxon>Liquorilactobacillus</taxon>
    </lineage>
</organism>
<feature type="domain" description="Regulator of chromosome segregation-like C-terminal" evidence="2">
    <location>
        <begin position="143"/>
        <end position="179"/>
    </location>
</feature>
<dbReference type="Proteomes" id="UP000050898">
    <property type="component" value="Unassembled WGS sequence"/>
</dbReference>
<dbReference type="InterPro" id="IPR007489">
    <property type="entry name" value="RocS-like_C"/>
</dbReference>
<evidence type="ECO:0000313" key="4">
    <source>
        <dbReference type="Proteomes" id="UP000050898"/>
    </source>
</evidence>
<comment type="caution">
    <text evidence="3">The sequence shown here is derived from an EMBL/GenBank/DDBJ whole genome shotgun (WGS) entry which is preliminary data.</text>
</comment>
<keyword evidence="4" id="KW-1185">Reference proteome</keyword>
<feature type="compositionally biased region" description="Basic residues" evidence="1">
    <location>
        <begin position="205"/>
        <end position="214"/>
    </location>
</feature>
<dbReference type="GeneID" id="98317475"/>
<feature type="compositionally biased region" description="Basic and acidic residues" evidence="1">
    <location>
        <begin position="87"/>
        <end position="113"/>
    </location>
</feature>
<evidence type="ECO:0000256" key="1">
    <source>
        <dbReference type="SAM" id="MobiDB-lite"/>
    </source>
</evidence>
<name>J0UTE8_9LACO</name>
<dbReference type="Pfam" id="PF04394">
    <property type="entry name" value="DUF536"/>
    <property type="match status" value="1"/>
</dbReference>
<dbReference type="AlphaFoldDB" id="J0UTE8"/>
<sequence length="214" mass="25360">MAKKWLSVPEIAEELGINKLRVYRYINKYSIDYDKRLKNVNYYGEPIVKRIKEHFLVAYRIGDTRDTKSTDMPKTEKSNAKPATELKNCDTKERVSEPDSNKEEIKESLENKGKGGENIAIQPILEDYREQFKLMKEQLKKKDEQLATKDEQLSKVYKLLDQQQQLELGTQKRLKTLESGNDLSEDKAEDVEEELRKEPKTAERPKKRHWWQRR</sequence>
<gene>
    <name evidence="3" type="ORF">FD00_GL001647</name>
</gene>
<reference evidence="3 4" key="1">
    <citation type="journal article" date="2015" name="Genome Announc.">
        <title>Expanding the biotechnology potential of lactobacilli through comparative genomics of 213 strains and associated genera.</title>
        <authorList>
            <person name="Sun Z."/>
            <person name="Harris H.M."/>
            <person name="McCann A."/>
            <person name="Guo C."/>
            <person name="Argimon S."/>
            <person name="Zhang W."/>
            <person name="Yang X."/>
            <person name="Jeffery I.B."/>
            <person name="Cooney J.C."/>
            <person name="Kagawa T.F."/>
            <person name="Liu W."/>
            <person name="Song Y."/>
            <person name="Salvetti E."/>
            <person name="Wrobel A."/>
            <person name="Rasinkangas P."/>
            <person name="Parkhill J."/>
            <person name="Rea M.C."/>
            <person name="O'Sullivan O."/>
            <person name="Ritari J."/>
            <person name="Douillard F.P."/>
            <person name="Paul Ross R."/>
            <person name="Yang R."/>
            <person name="Briner A.E."/>
            <person name="Felis G.E."/>
            <person name="de Vos W.M."/>
            <person name="Barrangou R."/>
            <person name="Klaenhammer T.R."/>
            <person name="Caufield P.W."/>
            <person name="Cui Y."/>
            <person name="Zhang H."/>
            <person name="O'Toole P.W."/>
        </authorList>
    </citation>
    <scope>NUCLEOTIDE SEQUENCE [LARGE SCALE GENOMIC DNA]</scope>
    <source>
        <strain evidence="3 4">DSM 20444</strain>
    </source>
</reference>
<feature type="compositionally biased region" description="Basic and acidic residues" evidence="1">
    <location>
        <begin position="66"/>
        <end position="79"/>
    </location>
</feature>